<dbReference type="Proteomes" id="UP000028547">
    <property type="component" value="Unassembled WGS sequence"/>
</dbReference>
<dbReference type="EMBL" id="JPMI01000367">
    <property type="protein sequence ID" value="KFA87603.1"/>
    <property type="molecule type" value="Genomic_DNA"/>
</dbReference>
<proteinExistence type="predicted"/>
<evidence type="ECO:0000313" key="1">
    <source>
        <dbReference type="EMBL" id="KFA87603.1"/>
    </source>
</evidence>
<comment type="caution">
    <text evidence="1">The sequence shown here is derived from an EMBL/GenBank/DDBJ whole genome shotgun (WGS) entry which is preliminary data.</text>
</comment>
<name>A0A084SGL8_9BACT</name>
<reference evidence="1 2" key="1">
    <citation type="submission" date="2014-07" db="EMBL/GenBank/DDBJ databases">
        <title>Draft Genome Sequence of Gephyronic Acid Producer, Cystobacter violaceus Strain Cb vi76.</title>
        <authorList>
            <person name="Stevens D.C."/>
            <person name="Young J."/>
            <person name="Carmichael R."/>
            <person name="Tan J."/>
            <person name="Taylor R.E."/>
        </authorList>
    </citation>
    <scope>NUCLEOTIDE SEQUENCE [LARGE SCALE GENOMIC DNA]</scope>
    <source>
        <strain evidence="1 2">Cb vi76</strain>
    </source>
</reference>
<dbReference type="RefSeq" id="WP_043411956.1">
    <property type="nucleotide sequence ID" value="NZ_JPMI01000367.1"/>
</dbReference>
<accession>A0A084SGL8</accession>
<dbReference type="AlphaFoldDB" id="A0A084SGL8"/>
<sequence length="142" mass="15996">MSKPREWKVGDTTVRFEPPELVWVHTRGQATLEDAIQLVEIYRELGQQHPFLIVSDLSKATTLDVEGGSYLSKHVQPKWILGTIYIRARLLHRAVAKGIALAAHLAGRAEESALTRVHFVSSEAEARELVARMREERFGKVA</sequence>
<organism evidence="1 2">
    <name type="scientific">Archangium violaceum Cb vi76</name>
    <dbReference type="NCBI Taxonomy" id="1406225"/>
    <lineage>
        <taxon>Bacteria</taxon>
        <taxon>Pseudomonadati</taxon>
        <taxon>Myxococcota</taxon>
        <taxon>Myxococcia</taxon>
        <taxon>Myxococcales</taxon>
        <taxon>Cystobacterineae</taxon>
        <taxon>Archangiaceae</taxon>
        <taxon>Archangium</taxon>
    </lineage>
</organism>
<evidence type="ECO:0008006" key="3">
    <source>
        <dbReference type="Google" id="ProtNLM"/>
    </source>
</evidence>
<protein>
    <recommendedName>
        <fullName evidence="3">STAS/SEC14 domain-containing protein</fullName>
    </recommendedName>
</protein>
<gene>
    <name evidence="1" type="ORF">Q664_47220</name>
</gene>
<evidence type="ECO:0000313" key="2">
    <source>
        <dbReference type="Proteomes" id="UP000028547"/>
    </source>
</evidence>